<dbReference type="InterPro" id="IPR001647">
    <property type="entry name" value="HTH_TetR"/>
</dbReference>
<dbReference type="InterPro" id="IPR050109">
    <property type="entry name" value="HTH-type_TetR-like_transc_reg"/>
</dbReference>
<dbReference type="InterPro" id="IPR009057">
    <property type="entry name" value="Homeodomain-like_sf"/>
</dbReference>
<dbReference type="PANTHER" id="PTHR30055">
    <property type="entry name" value="HTH-TYPE TRANSCRIPTIONAL REGULATOR RUTR"/>
    <property type="match status" value="1"/>
</dbReference>
<dbReference type="PROSITE" id="PS50977">
    <property type="entry name" value="HTH_TETR_2"/>
    <property type="match status" value="1"/>
</dbReference>
<evidence type="ECO:0000256" key="1">
    <source>
        <dbReference type="ARBA" id="ARBA00023125"/>
    </source>
</evidence>
<evidence type="ECO:0000313" key="4">
    <source>
        <dbReference type="EMBL" id="RCV50745.1"/>
    </source>
</evidence>
<gene>
    <name evidence="4" type="ORF">DEF24_23895</name>
</gene>
<feature type="DNA-binding region" description="H-T-H motif" evidence="2">
    <location>
        <begin position="33"/>
        <end position="52"/>
    </location>
</feature>
<reference evidence="4 5" key="1">
    <citation type="submission" date="2018-04" db="EMBL/GenBank/DDBJ databases">
        <title>Novel actinobacteria from marine sediment.</title>
        <authorList>
            <person name="Ng Z.Y."/>
            <person name="Tan G.Y.A."/>
        </authorList>
    </citation>
    <scope>NUCLEOTIDE SEQUENCE [LARGE SCALE GENOMIC DNA]</scope>
    <source>
        <strain evidence="4 5">TPS81</strain>
    </source>
</reference>
<dbReference type="GO" id="GO:0000976">
    <property type="term" value="F:transcription cis-regulatory region binding"/>
    <property type="evidence" value="ECO:0007669"/>
    <property type="project" value="TreeGrafter"/>
</dbReference>
<dbReference type="EMBL" id="QEIN01000272">
    <property type="protein sequence ID" value="RCV50745.1"/>
    <property type="molecule type" value="Genomic_DNA"/>
</dbReference>
<dbReference type="OrthoDB" id="3210235at2"/>
<keyword evidence="1 2" id="KW-0238">DNA-binding</keyword>
<dbReference type="InterPro" id="IPR041678">
    <property type="entry name" value="TetR_C_16"/>
</dbReference>
<dbReference type="AlphaFoldDB" id="A0A368SZA6"/>
<dbReference type="SUPFAM" id="SSF48498">
    <property type="entry name" value="Tetracyclin repressor-like, C-terminal domain"/>
    <property type="match status" value="1"/>
</dbReference>
<evidence type="ECO:0000313" key="5">
    <source>
        <dbReference type="Proteomes" id="UP000253318"/>
    </source>
</evidence>
<dbReference type="PANTHER" id="PTHR30055:SF235">
    <property type="entry name" value="TRANSCRIPTIONAL REGULATORY PROTEIN"/>
    <property type="match status" value="1"/>
</dbReference>
<dbReference type="GO" id="GO:0003700">
    <property type="term" value="F:DNA-binding transcription factor activity"/>
    <property type="evidence" value="ECO:0007669"/>
    <property type="project" value="TreeGrafter"/>
</dbReference>
<dbReference type="Gene3D" id="1.10.357.10">
    <property type="entry name" value="Tetracycline Repressor, domain 2"/>
    <property type="match status" value="1"/>
</dbReference>
<dbReference type="InterPro" id="IPR036271">
    <property type="entry name" value="Tet_transcr_reg_TetR-rel_C_sf"/>
</dbReference>
<keyword evidence="5" id="KW-1185">Reference proteome</keyword>
<evidence type="ECO:0000256" key="2">
    <source>
        <dbReference type="PROSITE-ProRule" id="PRU00335"/>
    </source>
</evidence>
<accession>A0A368SZA6</accession>
<dbReference type="Gene3D" id="1.10.10.60">
    <property type="entry name" value="Homeodomain-like"/>
    <property type="match status" value="1"/>
</dbReference>
<dbReference type="SUPFAM" id="SSF46689">
    <property type="entry name" value="Homeodomain-like"/>
    <property type="match status" value="1"/>
</dbReference>
<feature type="domain" description="HTH tetR-type" evidence="3">
    <location>
        <begin position="10"/>
        <end position="70"/>
    </location>
</feature>
<comment type="caution">
    <text evidence="4">The sequence shown here is derived from an EMBL/GenBank/DDBJ whole genome shotgun (WGS) entry which is preliminary data.</text>
</comment>
<dbReference type="Proteomes" id="UP000253318">
    <property type="component" value="Unassembled WGS sequence"/>
</dbReference>
<protein>
    <submittedName>
        <fullName evidence="4">TetR family transcriptional regulator</fullName>
    </submittedName>
</protein>
<dbReference type="Pfam" id="PF00440">
    <property type="entry name" value="TetR_N"/>
    <property type="match status" value="1"/>
</dbReference>
<dbReference type="RefSeq" id="WP_114400547.1">
    <property type="nucleotide sequence ID" value="NZ_QEIM01000242.1"/>
</dbReference>
<dbReference type="Pfam" id="PF17920">
    <property type="entry name" value="TetR_C_16"/>
    <property type="match status" value="1"/>
</dbReference>
<proteinExistence type="predicted"/>
<evidence type="ECO:0000259" key="3">
    <source>
        <dbReference type="PROSITE" id="PS50977"/>
    </source>
</evidence>
<organism evidence="4 5">
    <name type="scientific">Marinitenerispora sediminis</name>
    <dbReference type="NCBI Taxonomy" id="1931232"/>
    <lineage>
        <taxon>Bacteria</taxon>
        <taxon>Bacillati</taxon>
        <taxon>Actinomycetota</taxon>
        <taxon>Actinomycetes</taxon>
        <taxon>Streptosporangiales</taxon>
        <taxon>Nocardiopsidaceae</taxon>
        <taxon>Marinitenerispora</taxon>
    </lineage>
</organism>
<name>A0A368SZA6_9ACTN</name>
<sequence>MARGRRPGSSGTREAILAAARDQFGEKGYDGATIRGIARQAGVDPALVHHYFGAKDQVFVAAMDLPYDPADLLRSIIAESTDDPARAENAIRSLLEAWERPDGRTTMLALVRSAVSNDRAAAMIRGFLTDAIAHRAVGPAGVTPIQAGLIASQLIGLLVLRYVIAIEPIASATHDDIVAYYAPALRAVLESAGGRLAGSASDPVR</sequence>
<dbReference type="PRINTS" id="PR00455">
    <property type="entry name" value="HTHTETR"/>
</dbReference>